<proteinExistence type="predicted"/>
<dbReference type="KEGG" id="glt:GlitD10_1636"/>
<gene>
    <name evidence="3" type="ORF">GlitD10_1636</name>
</gene>
<keyword evidence="1" id="KW-0175">Coiled coil</keyword>
<keyword evidence="4" id="KW-1185">Reference proteome</keyword>
<name>A0A1J0ADH0_9CYAN</name>
<feature type="coiled-coil region" evidence="1">
    <location>
        <begin position="10"/>
        <end position="37"/>
    </location>
</feature>
<protein>
    <submittedName>
        <fullName evidence="3">Altronate dehydratase</fullName>
    </submittedName>
</protein>
<sequence>MDSNKLIFLKVDLEAQMNDIERIHQKLLDRVAKLQVDDEVILESIAYQIHNLFCAIEDLLKIVASCFENNVSSSNQWHTLLLQRMSKDIPGIRPALLSSNTYAILNNLRGFRHFFRHAYGTTIEYEQLKINLDKALKLKENLDADIHHFLLRLSDEIN</sequence>
<dbReference type="EMBL" id="CP017675">
    <property type="protein sequence ID" value="APB33960.1"/>
    <property type="molecule type" value="Genomic_DNA"/>
</dbReference>
<dbReference type="STRING" id="1188229.GlitD10_1636"/>
<evidence type="ECO:0000313" key="4">
    <source>
        <dbReference type="Proteomes" id="UP000180235"/>
    </source>
</evidence>
<dbReference type="AlphaFoldDB" id="A0A1J0ADH0"/>
<accession>A0A1J0ADH0</accession>
<evidence type="ECO:0000256" key="1">
    <source>
        <dbReference type="SAM" id="Coils"/>
    </source>
</evidence>
<dbReference type="InterPro" id="IPR048769">
    <property type="entry name" value="HepT-like_dom"/>
</dbReference>
<dbReference type="Pfam" id="PF20797">
    <property type="entry name" value="HepT-like_2"/>
    <property type="match status" value="1"/>
</dbReference>
<evidence type="ECO:0000313" key="3">
    <source>
        <dbReference type="EMBL" id="APB33960.1"/>
    </source>
</evidence>
<evidence type="ECO:0000259" key="2">
    <source>
        <dbReference type="Pfam" id="PF20797"/>
    </source>
</evidence>
<dbReference type="Proteomes" id="UP000180235">
    <property type="component" value="Chromosome"/>
</dbReference>
<dbReference type="OrthoDB" id="9792853at2"/>
<organism evidence="3 4">
    <name type="scientific">Gloeomargarita lithophora Alchichica-D10</name>
    <dbReference type="NCBI Taxonomy" id="1188229"/>
    <lineage>
        <taxon>Bacteria</taxon>
        <taxon>Bacillati</taxon>
        <taxon>Cyanobacteriota</taxon>
        <taxon>Cyanophyceae</taxon>
        <taxon>Gloeomargaritales</taxon>
        <taxon>Gloeomargaritaceae</taxon>
        <taxon>Gloeomargarita</taxon>
    </lineage>
</organism>
<feature type="domain" description="HepT-like" evidence="2">
    <location>
        <begin position="45"/>
        <end position="150"/>
    </location>
</feature>
<reference evidence="3 4" key="1">
    <citation type="submission" date="2016-10" db="EMBL/GenBank/DDBJ databases">
        <title>Description of Gloeomargarita lithophora gen. nov., sp. nov., a thylakoid-bearing basal-branching cyanobacterium with intracellular carbonates, and proposal for Gloeomargaritales ord. nov.</title>
        <authorList>
            <person name="Moreira D."/>
            <person name="Tavera R."/>
            <person name="Benzerara K."/>
            <person name="Skouri-Panet F."/>
            <person name="Couradeau E."/>
            <person name="Gerard E."/>
            <person name="Loussert C."/>
            <person name="Novelo E."/>
            <person name="Zivanovic Y."/>
            <person name="Lopez-Garcia P."/>
        </authorList>
    </citation>
    <scope>NUCLEOTIDE SEQUENCE [LARGE SCALE GENOMIC DNA]</scope>
    <source>
        <strain evidence="3 4">D10</strain>
    </source>
</reference>